<keyword evidence="3 7" id="KW-0732">Signal</keyword>
<evidence type="ECO:0000256" key="7">
    <source>
        <dbReference type="SAM" id="SignalP"/>
    </source>
</evidence>
<keyword evidence="5" id="KW-0865">Zymogen</keyword>
<evidence type="ECO:0000259" key="8">
    <source>
        <dbReference type="SMART" id="SM00645"/>
    </source>
</evidence>
<feature type="chain" id="PRO_5030807305" evidence="7">
    <location>
        <begin position="20"/>
        <end position="334"/>
    </location>
</feature>
<evidence type="ECO:0000256" key="4">
    <source>
        <dbReference type="ARBA" id="ARBA00022801"/>
    </source>
</evidence>
<evidence type="ECO:0000256" key="3">
    <source>
        <dbReference type="ARBA" id="ARBA00022729"/>
    </source>
</evidence>
<evidence type="ECO:0000259" key="9">
    <source>
        <dbReference type="SMART" id="SM00848"/>
    </source>
</evidence>
<evidence type="ECO:0000256" key="6">
    <source>
        <dbReference type="ARBA" id="ARBA00023157"/>
    </source>
</evidence>
<comment type="similarity">
    <text evidence="1">Belongs to the peptidase C1 family.</text>
</comment>
<feature type="domain" description="Peptidase C1A papain C-terminal" evidence="8">
    <location>
        <begin position="118"/>
        <end position="333"/>
    </location>
</feature>
<dbReference type="InterPro" id="IPR025660">
    <property type="entry name" value="Pept_his_AS"/>
</dbReference>
<feature type="domain" description="Cathepsin propeptide inhibitor" evidence="9">
    <location>
        <begin position="32"/>
        <end position="87"/>
    </location>
</feature>
<evidence type="ECO:0000256" key="1">
    <source>
        <dbReference type="ARBA" id="ARBA00008455"/>
    </source>
</evidence>
<evidence type="ECO:0000256" key="2">
    <source>
        <dbReference type="ARBA" id="ARBA00022670"/>
    </source>
</evidence>
<dbReference type="InterPro" id="IPR000668">
    <property type="entry name" value="Peptidase_C1A_C"/>
</dbReference>
<dbReference type="GO" id="GO:0006508">
    <property type="term" value="P:proteolysis"/>
    <property type="evidence" value="ECO:0007669"/>
    <property type="project" value="UniProtKB-KW"/>
</dbReference>
<gene>
    <name evidence="10" type="ORF">LSP00402_LOCUS11830</name>
</gene>
<dbReference type="SMART" id="SM00645">
    <property type="entry name" value="Pept_C1"/>
    <property type="match status" value="1"/>
</dbReference>
<dbReference type="SUPFAM" id="SSF54001">
    <property type="entry name" value="Cysteine proteinases"/>
    <property type="match status" value="1"/>
</dbReference>
<dbReference type="InterPro" id="IPR013128">
    <property type="entry name" value="Peptidase_C1A"/>
</dbReference>
<dbReference type="Gene3D" id="3.90.70.10">
    <property type="entry name" value="Cysteine proteinases"/>
    <property type="match status" value="1"/>
</dbReference>
<evidence type="ECO:0000256" key="5">
    <source>
        <dbReference type="ARBA" id="ARBA00023145"/>
    </source>
</evidence>
<dbReference type="InterPro" id="IPR013201">
    <property type="entry name" value="Prot_inhib_I29"/>
</dbReference>
<feature type="signal peptide" evidence="7">
    <location>
        <begin position="1"/>
        <end position="19"/>
    </location>
</feature>
<dbReference type="Pfam" id="PF08246">
    <property type="entry name" value="Inhibitor_I29"/>
    <property type="match status" value="1"/>
</dbReference>
<proteinExistence type="inferred from homology"/>
<dbReference type="Pfam" id="PF00112">
    <property type="entry name" value="Peptidase_C1"/>
    <property type="match status" value="1"/>
</dbReference>
<dbReference type="PROSITE" id="PS00639">
    <property type="entry name" value="THIOL_PROTEASE_HIS"/>
    <property type="match status" value="1"/>
</dbReference>
<dbReference type="InterPro" id="IPR000169">
    <property type="entry name" value="Pept_cys_AS"/>
</dbReference>
<dbReference type="FunFam" id="3.90.70.10:FF:000067">
    <property type="entry name" value="Senescence-specific cysteine protease"/>
    <property type="match status" value="1"/>
</dbReference>
<dbReference type="PROSITE" id="PS00139">
    <property type="entry name" value="THIOL_PROTEASE_CYS"/>
    <property type="match status" value="1"/>
</dbReference>
<keyword evidence="2" id="KW-0645">Protease</keyword>
<evidence type="ECO:0000313" key="10">
    <source>
        <dbReference type="EMBL" id="CAD9767673.1"/>
    </source>
</evidence>
<dbReference type="SMART" id="SM00848">
    <property type="entry name" value="Inhibitor_I29"/>
    <property type="match status" value="1"/>
</dbReference>
<protein>
    <submittedName>
        <fullName evidence="10">Uncharacterized protein</fullName>
    </submittedName>
</protein>
<dbReference type="InterPro" id="IPR039417">
    <property type="entry name" value="Peptidase_C1A_papain-like"/>
</dbReference>
<dbReference type="GO" id="GO:0008234">
    <property type="term" value="F:cysteine-type peptidase activity"/>
    <property type="evidence" value="ECO:0007669"/>
    <property type="project" value="InterPro"/>
</dbReference>
<dbReference type="PANTHER" id="PTHR12411">
    <property type="entry name" value="CYSTEINE PROTEASE FAMILY C1-RELATED"/>
    <property type="match status" value="1"/>
</dbReference>
<keyword evidence="6" id="KW-1015">Disulfide bond</keyword>
<dbReference type="CDD" id="cd02248">
    <property type="entry name" value="Peptidase_C1A"/>
    <property type="match status" value="1"/>
</dbReference>
<organism evidence="10">
    <name type="scientific">Lotharella oceanica</name>
    <dbReference type="NCBI Taxonomy" id="641309"/>
    <lineage>
        <taxon>Eukaryota</taxon>
        <taxon>Sar</taxon>
        <taxon>Rhizaria</taxon>
        <taxon>Cercozoa</taxon>
        <taxon>Chlorarachniophyceae</taxon>
        <taxon>Lotharella</taxon>
    </lineage>
</organism>
<keyword evidence="4" id="KW-0378">Hydrolase</keyword>
<dbReference type="PRINTS" id="PR00705">
    <property type="entry name" value="PAPAIN"/>
</dbReference>
<reference evidence="10" key="1">
    <citation type="submission" date="2021-01" db="EMBL/GenBank/DDBJ databases">
        <authorList>
            <person name="Corre E."/>
            <person name="Pelletier E."/>
            <person name="Niang G."/>
            <person name="Scheremetjew M."/>
            <person name="Finn R."/>
            <person name="Kale V."/>
            <person name="Holt S."/>
            <person name="Cochrane G."/>
            <person name="Meng A."/>
            <person name="Brown T."/>
            <person name="Cohen L."/>
        </authorList>
    </citation>
    <scope>NUCLEOTIDE SEQUENCE</scope>
    <source>
        <strain evidence="10">CCMP622</strain>
    </source>
</reference>
<name>A0A7S2XDY4_9EUKA</name>
<sequence length="334" mass="36421">MKSPFVAFVVLGAVGLAFANPLEHEANHMFKFFEFMKKHEKTYERAEFGHRYMTFRENVEIIETHNSGNHSVKLAINEFADMNNEEFGKVMKGYRHIERPYLRSQNTGQKGASDSSETPDSVDWVARGAVTPVKNQGQCGSCWAFSTAGAVEGINKITSGVLVSLSEQELVDCAGTYGNQGCNGGLMDSGFEFVVKNGLCTEKDYSYVARQGGCEKSKCTAAAKISGYRDVPSRSSSALLEAVAEQPVSIAIEADKSVFQFYSSGVMDSSSCGERLDHGVLLVGYGEESGKKYWKVKNSWGASWGQNGYILLGRETEESAGTCGILLEPSYPTA</sequence>
<dbReference type="InterPro" id="IPR038765">
    <property type="entry name" value="Papain-like_cys_pep_sf"/>
</dbReference>
<dbReference type="AlphaFoldDB" id="A0A7S2XDY4"/>
<accession>A0A7S2XDY4</accession>
<dbReference type="EMBL" id="HBHP01019057">
    <property type="protein sequence ID" value="CAD9767673.1"/>
    <property type="molecule type" value="Transcribed_RNA"/>
</dbReference>